<dbReference type="EMBL" id="PYVN01000063">
    <property type="protein sequence ID" value="PTB85900.1"/>
    <property type="molecule type" value="Genomic_DNA"/>
</dbReference>
<accession>A0A2T4CWG9</accession>
<organism evidence="1">
    <name type="scientific">Pseudidiomarina aestuarii</name>
    <dbReference type="NCBI Taxonomy" id="624146"/>
    <lineage>
        <taxon>Bacteria</taxon>
        <taxon>Pseudomonadati</taxon>
        <taxon>Pseudomonadota</taxon>
        <taxon>Gammaproteobacteria</taxon>
        <taxon>Alteromonadales</taxon>
        <taxon>Idiomarinaceae</taxon>
        <taxon>Pseudidiomarina</taxon>
    </lineage>
</organism>
<name>A0A2T4CWG9_9GAMM</name>
<dbReference type="AlphaFoldDB" id="A0A2T4CWG9"/>
<protein>
    <submittedName>
        <fullName evidence="1">Uncharacterized protein</fullName>
    </submittedName>
</protein>
<sequence length="61" mass="6993">MSAVEMKATSYQENTHSGKPKCDLLSFRRISWKKVQITGKKKARPKGLAKTFIEGERNIRL</sequence>
<gene>
    <name evidence="1" type="ORF">C9940_04555</name>
</gene>
<proteinExistence type="predicted"/>
<reference evidence="1" key="1">
    <citation type="submission" date="2018-03" db="EMBL/GenBank/DDBJ databases">
        <title>Cross-interface Injection: A General Nanoliter Liquid Handling Method Applied to Single Cells Genome Amplification Automated Nanoliter Liquid Handling Applied to Single Cell Multiple Displacement Amplification.</title>
        <authorList>
            <person name="Yun J."/>
            <person name="Xu P."/>
            <person name="Xu J."/>
            <person name="Dai X."/>
            <person name="Wang Y."/>
            <person name="Zheng X."/>
            <person name="Cao C."/>
            <person name="Yi Q."/>
            <person name="Zhu Y."/>
            <person name="Wang L."/>
            <person name="Dong Z."/>
            <person name="Huang Y."/>
            <person name="Huang L."/>
            <person name="Du W."/>
        </authorList>
    </citation>
    <scope>NUCLEOTIDE SEQUENCE [LARGE SCALE GENOMIC DNA]</scope>
    <source>
        <strain evidence="1">Z-D3-2</strain>
    </source>
</reference>
<comment type="caution">
    <text evidence="1">The sequence shown here is derived from an EMBL/GenBank/DDBJ whole genome shotgun (WGS) entry which is preliminary data.</text>
</comment>
<evidence type="ECO:0000313" key="1">
    <source>
        <dbReference type="EMBL" id="PTB85900.1"/>
    </source>
</evidence>